<dbReference type="Proteomes" id="UP000273044">
    <property type="component" value="Chromosome"/>
</dbReference>
<dbReference type="Pfam" id="PF00753">
    <property type="entry name" value="Lactamase_B"/>
    <property type="match status" value="1"/>
</dbReference>
<evidence type="ECO:0000256" key="7">
    <source>
        <dbReference type="ARBA" id="ARBA00022833"/>
    </source>
</evidence>
<keyword evidence="7 8" id="KW-0862">Zinc</keyword>
<feature type="binding site" evidence="8">
    <location>
        <position position="269"/>
    </location>
    <ligand>
        <name>Zn(2+)</name>
        <dbReference type="ChEBI" id="CHEBI:29105"/>
        <label>2</label>
        <note>catalytic</note>
    </ligand>
</feature>
<feature type="binding site" evidence="8">
    <location>
        <position position="211"/>
    </location>
    <ligand>
        <name>Zn(2+)</name>
        <dbReference type="ChEBI" id="CHEBI:29105"/>
        <label>1</label>
        <note>catalytic</note>
    </ligand>
</feature>
<keyword evidence="2 8" id="KW-0819">tRNA processing</keyword>
<evidence type="ECO:0000259" key="10">
    <source>
        <dbReference type="Pfam" id="PF12706"/>
    </source>
</evidence>
<feature type="binding site" evidence="8">
    <location>
        <position position="63"/>
    </location>
    <ligand>
        <name>Zn(2+)</name>
        <dbReference type="ChEBI" id="CHEBI:29105"/>
        <label>1</label>
        <note>catalytic</note>
    </ligand>
</feature>
<organism evidence="11 12">
    <name type="scientific">Arachnia propionica</name>
    <dbReference type="NCBI Taxonomy" id="1750"/>
    <lineage>
        <taxon>Bacteria</taxon>
        <taxon>Bacillati</taxon>
        <taxon>Actinomycetota</taxon>
        <taxon>Actinomycetes</taxon>
        <taxon>Propionibacteriales</taxon>
        <taxon>Propionibacteriaceae</taxon>
        <taxon>Arachnia</taxon>
    </lineage>
</organism>
<dbReference type="EC" id="3.1.26.11" evidence="8"/>
<dbReference type="HAMAP" id="MF_01818">
    <property type="entry name" value="RNase_Z_BN"/>
    <property type="match status" value="1"/>
</dbReference>
<comment type="function">
    <text evidence="8">Zinc phosphodiesterase, which displays some tRNA 3'-processing endonuclease activity. Probably involved in tRNA maturation, by removing a 3'-trailer from precursor tRNA.</text>
</comment>
<keyword evidence="4 8" id="KW-0479">Metal-binding</keyword>
<comment type="similarity">
    <text evidence="8">Belongs to the RNase Z family.</text>
</comment>
<keyword evidence="5 8" id="KW-0255">Endonuclease</keyword>
<protein>
    <recommendedName>
        <fullName evidence="8">Ribonuclease Z</fullName>
        <shortName evidence="8">RNase Z</shortName>
        <ecNumber evidence="8">3.1.26.11</ecNumber>
    </recommendedName>
    <alternativeName>
        <fullName evidence="8">tRNA 3 endonuclease</fullName>
    </alternativeName>
    <alternativeName>
        <fullName evidence="8">tRNase Z</fullName>
    </alternativeName>
</protein>
<dbReference type="AlphaFoldDB" id="A0A3S4UW34"/>
<dbReference type="Gene3D" id="3.60.15.10">
    <property type="entry name" value="Ribonuclease Z/Hydroxyacylglutathione hydrolase-like"/>
    <property type="match status" value="1"/>
</dbReference>
<dbReference type="InterPro" id="IPR013471">
    <property type="entry name" value="RNase_Z/BN"/>
</dbReference>
<evidence type="ECO:0000256" key="1">
    <source>
        <dbReference type="ARBA" id="ARBA00011738"/>
    </source>
</evidence>
<comment type="catalytic activity">
    <reaction evidence="8">
        <text>Endonucleolytic cleavage of RNA, removing extra 3' nucleotides from tRNA precursor, generating 3' termini of tRNAs. A 3'-hydroxy group is left at the tRNA terminus and a 5'-phosphoryl group is left at the trailer molecule.</text>
        <dbReference type="EC" id="3.1.26.11"/>
    </reaction>
</comment>
<evidence type="ECO:0000313" key="12">
    <source>
        <dbReference type="Proteomes" id="UP000273044"/>
    </source>
</evidence>
<dbReference type="GO" id="GO:0042781">
    <property type="term" value="F:3'-tRNA processing endoribonuclease activity"/>
    <property type="evidence" value="ECO:0007669"/>
    <property type="project" value="UniProtKB-UniRule"/>
</dbReference>
<name>A0A3S4UW34_9ACTN</name>
<comment type="cofactor">
    <cofactor evidence="8">
        <name>Zn(2+)</name>
        <dbReference type="ChEBI" id="CHEBI:29105"/>
    </cofactor>
    <text evidence="8">Binds 2 Zn(2+) ions.</text>
</comment>
<feature type="binding site" evidence="8">
    <location>
        <position position="211"/>
    </location>
    <ligand>
        <name>Zn(2+)</name>
        <dbReference type="ChEBI" id="CHEBI:29105"/>
        <label>2</label>
        <note>catalytic</note>
    </ligand>
</feature>
<comment type="subunit">
    <text evidence="1 8">Homodimer.</text>
</comment>
<evidence type="ECO:0000313" key="11">
    <source>
        <dbReference type="EMBL" id="VEH71217.1"/>
    </source>
</evidence>
<dbReference type="RefSeq" id="WP_061788196.1">
    <property type="nucleotide sequence ID" value="NZ_CAUVFX010000006.1"/>
</dbReference>
<dbReference type="CDD" id="cd07717">
    <property type="entry name" value="RNaseZ_ZiPD-like_MBL-fold"/>
    <property type="match status" value="1"/>
</dbReference>
<dbReference type="PANTHER" id="PTHR46018:SF2">
    <property type="entry name" value="ZINC PHOSPHODIESTERASE ELAC PROTEIN 1"/>
    <property type="match status" value="1"/>
</dbReference>
<feature type="binding site" evidence="8">
    <location>
        <position position="144"/>
    </location>
    <ligand>
        <name>Zn(2+)</name>
        <dbReference type="ChEBI" id="CHEBI:29105"/>
        <label>1</label>
        <note>catalytic</note>
    </ligand>
</feature>
<dbReference type="EMBL" id="LR134406">
    <property type="protein sequence ID" value="VEH71217.1"/>
    <property type="molecule type" value="Genomic_DNA"/>
</dbReference>
<dbReference type="Pfam" id="PF12706">
    <property type="entry name" value="Lactamase_B_2"/>
    <property type="match status" value="1"/>
</dbReference>
<dbReference type="GeneID" id="64407962"/>
<feature type="domain" description="Metallo-beta-lactamase" evidence="9">
    <location>
        <begin position="20"/>
        <end position="123"/>
    </location>
</feature>
<dbReference type="InterPro" id="IPR001279">
    <property type="entry name" value="Metallo-B-lactamas"/>
</dbReference>
<reference evidence="11 12" key="1">
    <citation type="submission" date="2018-12" db="EMBL/GenBank/DDBJ databases">
        <authorList>
            <consortium name="Pathogen Informatics"/>
        </authorList>
    </citation>
    <scope>NUCLEOTIDE SEQUENCE [LARGE SCALE GENOMIC DNA]</scope>
    <source>
        <strain evidence="11 12">NCTC12967</strain>
    </source>
</reference>
<sequence length="307" mass="33620">MRDRELVALGTSSLVPTKTRNHNGYLLRWGASGVLFDCGEGTQRQMTRAGVSARSIDVICLTHLHGDHCLGLPGVLQRISLEQVPHPVTVVYPAQGQEYVERLHRASIYHDQADIRFLPVDAGPEPGEVLRTKDFILSAACLDHRVPAIGYRVEDLPGVSFDPEALAARGISGPAVGQLNREGRVEIDGVITRLEEVSRPRRGRSFAFVMDTRPCPAAEKLAENVDLLVMEATYTSDLRELAVEHGHCTAPDTARIAAAAGARRLAMTHFSTRYTTTDDHLREANGIHDDVIALEDLDRVPVDPAIC</sequence>
<dbReference type="InterPro" id="IPR036866">
    <property type="entry name" value="RibonucZ/Hydroxyglut_hydro"/>
</dbReference>
<keyword evidence="3 8" id="KW-0540">Nuclease</keyword>
<gene>
    <name evidence="11" type="primary">rbn</name>
    <name evidence="8" type="synonym">rnz</name>
    <name evidence="11" type="ORF">NCTC12967_02535</name>
</gene>
<feature type="binding site" evidence="8">
    <location>
        <position position="67"/>
    </location>
    <ligand>
        <name>Zn(2+)</name>
        <dbReference type="ChEBI" id="CHEBI:29105"/>
        <label>2</label>
        <note>catalytic</note>
    </ligand>
</feature>
<accession>A0A3S4UW34</accession>
<keyword evidence="12" id="KW-1185">Reference proteome</keyword>
<evidence type="ECO:0000256" key="8">
    <source>
        <dbReference type="HAMAP-Rule" id="MF_01818"/>
    </source>
</evidence>
<dbReference type="SUPFAM" id="SSF56281">
    <property type="entry name" value="Metallo-hydrolase/oxidoreductase"/>
    <property type="match status" value="1"/>
</dbReference>
<feature type="binding site" evidence="8">
    <location>
        <position position="65"/>
    </location>
    <ligand>
        <name>Zn(2+)</name>
        <dbReference type="ChEBI" id="CHEBI:29105"/>
        <label>1</label>
        <note>catalytic</note>
    </ligand>
</feature>
<keyword evidence="6 8" id="KW-0378">Hydrolase</keyword>
<evidence type="ECO:0000256" key="6">
    <source>
        <dbReference type="ARBA" id="ARBA00022801"/>
    </source>
</evidence>
<evidence type="ECO:0000259" key="9">
    <source>
        <dbReference type="Pfam" id="PF00753"/>
    </source>
</evidence>
<dbReference type="PANTHER" id="PTHR46018">
    <property type="entry name" value="ZINC PHOSPHODIESTERASE ELAC PROTEIN 1"/>
    <property type="match status" value="1"/>
</dbReference>
<dbReference type="NCBIfam" id="NF000801">
    <property type="entry name" value="PRK00055.1-3"/>
    <property type="match status" value="1"/>
</dbReference>
<feature type="binding site" evidence="8">
    <location>
        <position position="68"/>
    </location>
    <ligand>
        <name>Zn(2+)</name>
        <dbReference type="ChEBI" id="CHEBI:29105"/>
        <label>2</label>
        <note>catalytic</note>
    </ligand>
</feature>
<proteinExistence type="inferred from homology"/>
<evidence type="ECO:0000256" key="4">
    <source>
        <dbReference type="ARBA" id="ARBA00022723"/>
    </source>
</evidence>
<feature type="domain" description="Metallo-beta-lactamase" evidence="10">
    <location>
        <begin position="202"/>
        <end position="270"/>
    </location>
</feature>
<evidence type="ECO:0000256" key="5">
    <source>
        <dbReference type="ARBA" id="ARBA00022759"/>
    </source>
</evidence>
<feature type="active site" description="Proton acceptor" evidence="8">
    <location>
        <position position="67"/>
    </location>
</feature>
<evidence type="ECO:0000256" key="3">
    <source>
        <dbReference type="ARBA" id="ARBA00022722"/>
    </source>
</evidence>
<evidence type="ECO:0000256" key="2">
    <source>
        <dbReference type="ARBA" id="ARBA00022694"/>
    </source>
</evidence>
<dbReference type="GO" id="GO:0008270">
    <property type="term" value="F:zinc ion binding"/>
    <property type="evidence" value="ECO:0007669"/>
    <property type="project" value="UniProtKB-UniRule"/>
</dbReference>